<dbReference type="InterPro" id="IPR050952">
    <property type="entry name" value="TRIM-NHL_E3_ligases"/>
</dbReference>
<dbReference type="PANTHER" id="PTHR24104:SF25">
    <property type="entry name" value="PROTEIN LIN-41"/>
    <property type="match status" value="1"/>
</dbReference>
<sequence>MPNPKFFSRLILLTGIITLQINYTTGQESSTGSNNQPEKVYSIKWVSQFPRESEKDKENNNLVSNLFPKQTVKKNWLSNLIFGRKQFALIRPVTVLAISPDSLWICDQGNGKIIKAFNGVGEITRFKNDKNIRFPSIVGSCFLPGHEILFTDSKLNKVFRFTPGNNILQVLNDTLTLDKPTGIAYSIVNKEIWVVETGAHRISVFNEKGELIKYIGHRGKGPGEFNFPTFIWIDKLGIIYVCDTLNFRIQVFDKTGELLSVFGEAGDALGDFARPKGIATDSYGNIYIADALFHNIQVFDKTGRLLSVFGSHGRDNEEFWMPVGLYIDNNDFIYVADSYNSRVQVFQLVVTE</sequence>
<accession>A0A3B0TWC0</accession>
<protein>
    <recommendedName>
        <fullName evidence="3">NHL repeat domain protein</fullName>
    </recommendedName>
</protein>
<dbReference type="Pfam" id="PF17170">
    <property type="entry name" value="DUF5128"/>
    <property type="match status" value="1"/>
</dbReference>
<evidence type="ECO:0000313" key="2">
    <source>
        <dbReference type="EMBL" id="VAW21070.1"/>
    </source>
</evidence>
<dbReference type="EMBL" id="UOEP01000134">
    <property type="protein sequence ID" value="VAW21070.1"/>
    <property type="molecule type" value="Genomic_DNA"/>
</dbReference>
<dbReference type="AlphaFoldDB" id="A0A3B0TWC0"/>
<reference evidence="2" key="1">
    <citation type="submission" date="2018-06" db="EMBL/GenBank/DDBJ databases">
        <authorList>
            <person name="Zhirakovskaya E."/>
        </authorList>
    </citation>
    <scope>NUCLEOTIDE SEQUENCE</scope>
</reference>
<keyword evidence="1" id="KW-0677">Repeat</keyword>
<dbReference type="PANTHER" id="PTHR24104">
    <property type="entry name" value="E3 UBIQUITIN-PROTEIN LIGASE NHLRC1-RELATED"/>
    <property type="match status" value="1"/>
</dbReference>
<proteinExistence type="predicted"/>
<organism evidence="2">
    <name type="scientific">hydrothermal vent metagenome</name>
    <dbReference type="NCBI Taxonomy" id="652676"/>
    <lineage>
        <taxon>unclassified sequences</taxon>
        <taxon>metagenomes</taxon>
        <taxon>ecological metagenomes</taxon>
    </lineage>
</organism>
<dbReference type="SUPFAM" id="SSF101898">
    <property type="entry name" value="NHL repeat"/>
    <property type="match status" value="1"/>
</dbReference>
<evidence type="ECO:0008006" key="3">
    <source>
        <dbReference type="Google" id="ProtNLM"/>
    </source>
</evidence>
<dbReference type="PROSITE" id="PS51125">
    <property type="entry name" value="NHL"/>
    <property type="match status" value="3"/>
</dbReference>
<gene>
    <name evidence="2" type="ORF">MNBD_BACTEROID01-1754</name>
</gene>
<dbReference type="Gene3D" id="2.120.10.30">
    <property type="entry name" value="TolB, C-terminal domain"/>
    <property type="match status" value="2"/>
</dbReference>
<dbReference type="InterPro" id="IPR011042">
    <property type="entry name" value="6-blade_b-propeller_TolB-like"/>
</dbReference>
<dbReference type="GO" id="GO:0008270">
    <property type="term" value="F:zinc ion binding"/>
    <property type="evidence" value="ECO:0007669"/>
    <property type="project" value="UniProtKB-KW"/>
</dbReference>
<name>A0A3B0TWC0_9ZZZZ</name>
<dbReference type="Pfam" id="PF01436">
    <property type="entry name" value="NHL"/>
    <property type="match status" value="1"/>
</dbReference>
<dbReference type="InterPro" id="IPR001258">
    <property type="entry name" value="NHL_repeat"/>
</dbReference>
<evidence type="ECO:0000256" key="1">
    <source>
        <dbReference type="ARBA" id="ARBA00022737"/>
    </source>
</evidence>